<dbReference type="VEuPathDB" id="FungiDB:SAPIO_CDS10102"/>
<gene>
    <name evidence="3" type="ORF">SAPIO_CDS10102</name>
</gene>
<evidence type="ECO:0000313" key="3">
    <source>
        <dbReference type="EMBL" id="KEZ39396.1"/>
    </source>
</evidence>
<dbReference type="SUPFAM" id="SSF56112">
    <property type="entry name" value="Protein kinase-like (PK-like)"/>
    <property type="match status" value="1"/>
</dbReference>
<evidence type="ECO:0000313" key="4">
    <source>
        <dbReference type="Proteomes" id="UP000028545"/>
    </source>
</evidence>
<dbReference type="OrthoDB" id="3645574at2759"/>
<sequence>MAVDVSPRLLAELPPAKLSIDEIWIHHPGYPEYSNNLLSFPRVEKVRDSDALGVRHWVILLACQIVAGNSFDAGYLTLDRDGRHRVTTSPDGLLTESKYYFRIPDLDEYPIVPSFQDWQFPHHRIPDSWTDTLGSDDRTTSRCGITNVSYAIKRAHLIPKEEEDWFANNGMVRYGAEKNIDDEANILPLRKDLHKCFDDKWFAFVPDIVETGSEEAASPYVSCILSMPAAQLWPTYHNIIVRHLHPRSRPHLFARFAWAVLLKVKPFVTSGPARKVIRLSFNDKGEAEYNIERLTTTELRRLYGGGGRRSVSARGKKRKRGTDDTTQDESAFPSSDDDNDIDLDEDGPWSETESGDGKDIISDIKLEPKGKVGVENRFSDDMLRAFNFVIFLEFDDGVEWGFRAPSSRYAAALQGDAAGRLLASEAATLKYIREHTSIPVPEVFHYCASHENDIGIPYILMSKACGHPLGTFDWRTHTHELPKAKGFSTPERVLSTEEKEKILRQLGRYARQLFSLRFPSIGSLFEGDEGYYIGECLSPGHVLSSRETIENLPRGPFSSEEDYYLSLATALRRHAEELPMGHHVLRAPIPVPQEYPTYAKYYTATDRWNDFATLEGIVESSVNRLQYCLASDVLRDSIIPHMIRPTDQLSPGFPLYHHDISIQNLFVDEDLNITCVIDWAFSSTVPPAQLLATPGLPHPRDLVLDLPLVIAFRSGFEGENKKGVIESDDWKVGQMVSRFTTLVKLDALQDYHHLEALWARTRELITPGDEGDDTNTLAATLATRSTTREAHVLASELAADDEPESKIQKEEKEYFDVVGVRRLAITRKVVLASKMNPRFVAEARLWRCIDAVLEYYDGQEEST</sequence>
<dbReference type="InterPro" id="IPR003615">
    <property type="entry name" value="HNH_nuc"/>
</dbReference>
<organism evidence="3 4">
    <name type="scientific">Pseudallescheria apiosperma</name>
    <name type="common">Scedosporium apiospermum</name>
    <dbReference type="NCBI Taxonomy" id="563466"/>
    <lineage>
        <taxon>Eukaryota</taxon>
        <taxon>Fungi</taxon>
        <taxon>Dikarya</taxon>
        <taxon>Ascomycota</taxon>
        <taxon>Pezizomycotina</taxon>
        <taxon>Sordariomycetes</taxon>
        <taxon>Hypocreomycetidae</taxon>
        <taxon>Microascales</taxon>
        <taxon>Microascaceae</taxon>
        <taxon>Scedosporium</taxon>
    </lineage>
</organism>
<dbReference type="Pfam" id="PF13391">
    <property type="entry name" value="HNH_2"/>
    <property type="match status" value="1"/>
</dbReference>
<feature type="domain" description="HNH nuclease" evidence="2">
    <location>
        <begin position="143"/>
        <end position="205"/>
    </location>
</feature>
<comment type="caution">
    <text evidence="3">The sequence shown here is derived from an EMBL/GenBank/DDBJ whole genome shotgun (WGS) entry which is preliminary data.</text>
</comment>
<accession>A0A084FWD4</accession>
<feature type="region of interest" description="Disordered" evidence="1">
    <location>
        <begin position="304"/>
        <end position="358"/>
    </location>
</feature>
<name>A0A084FWD4_PSEDA</name>
<evidence type="ECO:0000256" key="1">
    <source>
        <dbReference type="SAM" id="MobiDB-lite"/>
    </source>
</evidence>
<dbReference type="AlphaFoldDB" id="A0A084FWD4"/>
<protein>
    <recommendedName>
        <fullName evidence="2">HNH nuclease domain-containing protein</fullName>
    </recommendedName>
</protein>
<proteinExistence type="predicted"/>
<evidence type="ECO:0000259" key="2">
    <source>
        <dbReference type="Pfam" id="PF13391"/>
    </source>
</evidence>
<dbReference type="InterPro" id="IPR011009">
    <property type="entry name" value="Kinase-like_dom_sf"/>
</dbReference>
<dbReference type="HOGENOM" id="CLU_331800_0_0_1"/>
<dbReference type="PANTHER" id="PTHR21310">
    <property type="entry name" value="AMINOGLYCOSIDE PHOSPHOTRANSFERASE-RELATED-RELATED"/>
    <property type="match status" value="1"/>
</dbReference>
<reference evidence="3 4" key="1">
    <citation type="journal article" date="2014" name="Genome Announc.">
        <title>Draft genome sequence of the pathogenic fungus Scedosporium apiospermum.</title>
        <authorList>
            <person name="Vandeputte P."/>
            <person name="Ghamrawi S."/>
            <person name="Rechenmann M."/>
            <person name="Iltis A."/>
            <person name="Giraud S."/>
            <person name="Fleury M."/>
            <person name="Thornton C."/>
            <person name="Delhaes L."/>
            <person name="Meyer W."/>
            <person name="Papon N."/>
            <person name="Bouchara J.P."/>
        </authorList>
    </citation>
    <scope>NUCLEOTIDE SEQUENCE [LARGE SCALE GENOMIC DNA]</scope>
    <source>
        <strain evidence="3 4">IHEM 14462</strain>
    </source>
</reference>
<dbReference type="Proteomes" id="UP000028545">
    <property type="component" value="Unassembled WGS sequence"/>
</dbReference>
<dbReference type="PANTHER" id="PTHR21310:SF15">
    <property type="entry name" value="AMINOGLYCOSIDE PHOSPHOTRANSFERASE DOMAIN-CONTAINING PROTEIN"/>
    <property type="match status" value="1"/>
</dbReference>
<dbReference type="KEGG" id="sapo:SAPIO_CDS10102"/>
<dbReference type="InterPro" id="IPR051678">
    <property type="entry name" value="AGP_Transferase"/>
</dbReference>
<dbReference type="RefSeq" id="XP_016639195.1">
    <property type="nucleotide sequence ID" value="XM_016783754.1"/>
</dbReference>
<feature type="compositionally biased region" description="Acidic residues" evidence="1">
    <location>
        <begin position="335"/>
        <end position="348"/>
    </location>
</feature>
<dbReference type="EMBL" id="JOWA01000154">
    <property type="protein sequence ID" value="KEZ39396.1"/>
    <property type="molecule type" value="Genomic_DNA"/>
</dbReference>
<dbReference type="GeneID" id="27719265"/>
<keyword evidence="4" id="KW-1185">Reference proteome</keyword>